<comment type="caution">
    <text evidence="3">The sequence shown here is derived from an EMBL/GenBank/DDBJ whole genome shotgun (WGS) entry which is preliminary data.</text>
</comment>
<feature type="transmembrane region" description="Helical" evidence="2">
    <location>
        <begin position="75"/>
        <end position="98"/>
    </location>
</feature>
<sequence length="129" mass="13379">MAADPSAWDIGGMSDIHDDLQATLETRKHLGPDYEAALVESFVARLDATIAERVKAEVDAQRPAKAKKKGKSDDIGSGAMVPITVGSLVLAIPLSAIAGSQAGLIGLAMVWVSIVIINIAAAGSVMRRS</sequence>
<evidence type="ECO:0000256" key="2">
    <source>
        <dbReference type="SAM" id="Phobius"/>
    </source>
</evidence>
<keyword evidence="4" id="KW-1185">Reference proteome</keyword>
<protein>
    <recommendedName>
        <fullName evidence="5">Integral membrane protein</fullName>
    </recommendedName>
</protein>
<reference evidence="3 4" key="1">
    <citation type="journal article" date="2019" name="Int. J. Syst. Evol. Microbiol.">
        <title>The Global Catalogue of Microorganisms (GCM) 10K type strain sequencing project: providing services to taxonomists for standard genome sequencing and annotation.</title>
        <authorList>
            <consortium name="The Broad Institute Genomics Platform"/>
            <consortium name="The Broad Institute Genome Sequencing Center for Infectious Disease"/>
            <person name="Wu L."/>
            <person name="Ma J."/>
        </authorList>
    </citation>
    <scope>NUCLEOTIDE SEQUENCE [LARGE SCALE GENOMIC DNA]</scope>
    <source>
        <strain evidence="3 4">JCM 6835</strain>
    </source>
</reference>
<name>A0ABN3S758_9ACTN</name>
<keyword evidence="2" id="KW-0472">Membrane</keyword>
<organism evidence="3 4">
    <name type="scientific">Nonomuraea recticatena</name>
    <dbReference type="NCBI Taxonomy" id="46178"/>
    <lineage>
        <taxon>Bacteria</taxon>
        <taxon>Bacillati</taxon>
        <taxon>Actinomycetota</taxon>
        <taxon>Actinomycetes</taxon>
        <taxon>Streptosporangiales</taxon>
        <taxon>Streptosporangiaceae</taxon>
        <taxon>Nonomuraea</taxon>
    </lineage>
</organism>
<accession>A0ABN3S758</accession>
<proteinExistence type="predicted"/>
<evidence type="ECO:0000256" key="1">
    <source>
        <dbReference type="SAM" id="MobiDB-lite"/>
    </source>
</evidence>
<dbReference type="EMBL" id="BAAATE010000012">
    <property type="protein sequence ID" value="GAA2669318.1"/>
    <property type="molecule type" value="Genomic_DNA"/>
</dbReference>
<keyword evidence="2" id="KW-1133">Transmembrane helix</keyword>
<evidence type="ECO:0000313" key="3">
    <source>
        <dbReference type="EMBL" id="GAA2669318.1"/>
    </source>
</evidence>
<keyword evidence="2" id="KW-0812">Transmembrane</keyword>
<evidence type="ECO:0000313" key="4">
    <source>
        <dbReference type="Proteomes" id="UP001501666"/>
    </source>
</evidence>
<evidence type="ECO:0008006" key="5">
    <source>
        <dbReference type="Google" id="ProtNLM"/>
    </source>
</evidence>
<dbReference type="Proteomes" id="UP001501666">
    <property type="component" value="Unassembled WGS sequence"/>
</dbReference>
<feature type="region of interest" description="Disordered" evidence="1">
    <location>
        <begin position="59"/>
        <end position="78"/>
    </location>
</feature>
<feature type="transmembrane region" description="Helical" evidence="2">
    <location>
        <begin position="104"/>
        <end position="126"/>
    </location>
</feature>
<gene>
    <name evidence="3" type="ORF">GCM10010412_047760</name>
</gene>